<feature type="compositionally biased region" description="Acidic residues" evidence="1">
    <location>
        <begin position="36"/>
        <end position="46"/>
    </location>
</feature>
<gene>
    <name evidence="2" type="ORF">PCOR1329_LOCUS83775</name>
</gene>
<comment type="caution">
    <text evidence="2">The sequence shown here is derived from an EMBL/GenBank/DDBJ whole genome shotgun (WGS) entry which is preliminary data.</text>
</comment>
<organism evidence="2 3">
    <name type="scientific">Prorocentrum cordatum</name>
    <dbReference type="NCBI Taxonomy" id="2364126"/>
    <lineage>
        <taxon>Eukaryota</taxon>
        <taxon>Sar</taxon>
        <taxon>Alveolata</taxon>
        <taxon>Dinophyceae</taxon>
        <taxon>Prorocentrales</taxon>
        <taxon>Prorocentraceae</taxon>
        <taxon>Prorocentrum</taxon>
    </lineage>
</organism>
<keyword evidence="3" id="KW-1185">Reference proteome</keyword>
<evidence type="ECO:0000256" key="1">
    <source>
        <dbReference type="SAM" id="MobiDB-lite"/>
    </source>
</evidence>
<name>A0ABN9Y9G5_9DINO</name>
<feature type="region of interest" description="Disordered" evidence="1">
    <location>
        <begin position="25"/>
        <end position="122"/>
    </location>
</feature>
<dbReference type="Proteomes" id="UP001189429">
    <property type="component" value="Unassembled WGS sequence"/>
</dbReference>
<accession>A0ABN9Y9G5</accession>
<feature type="compositionally biased region" description="Basic residues" evidence="1">
    <location>
        <begin position="69"/>
        <end position="79"/>
    </location>
</feature>
<evidence type="ECO:0000313" key="2">
    <source>
        <dbReference type="EMBL" id="CAK0909335.1"/>
    </source>
</evidence>
<evidence type="ECO:0000313" key="3">
    <source>
        <dbReference type="Proteomes" id="UP001189429"/>
    </source>
</evidence>
<sequence>MGWIGLALVGTPRCAKTRADILASLASDKMASDENKAEEEAEEEEEGGGRKGKRRGERGCGSSAPPGRKCVRRVKRHAQTGRQLGRPARRGQLSSLGLPPPEEDEVHADRGRGRTEKPRTPRTSFFLNLGLRQAQQPPRPLLLLARGTSAARPRRPRPRVCPAPSWPGQGGMYTPIPGGQRGTDTRSTSASEPFGERGGGGEGEEERGGGDTSSPSAGLRHKGGTDTHRYSPDLSGGAF</sequence>
<feature type="compositionally biased region" description="Low complexity" evidence="1">
    <location>
        <begin position="137"/>
        <end position="151"/>
    </location>
</feature>
<reference evidence="2" key="1">
    <citation type="submission" date="2023-10" db="EMBL/GenBank/DDBJ databases">
        <authorList>
            <person name="Chen Y."/>
            <person name="Shah S."/>
            <person name="Dougan E. K."/>
            <person name="Thang M."/>
            <person name="Chan C."/>
        </authorList>
    </citation>
    <scope>NUCLEOTIDE SEQUENCE [LARGE SCALE GENOMIC DNA]</scope>
</reference>
<dbReference type="EMBL" id="CAUYUJ010022174">
    <property type="protein sequence ID" value="CAK0909335.1"/>
    <property type="molecule type" value="Genomic_DNA"/>
</dbReference>
<proteinExistence type="predicted"/>
<protein>
    <submittedName>
        <fullName evidence="2">Uncharacterized protein</fullName>
    </submittedName>
</protein>
<feature type="compositionally biased region" description="Basic and acidic residues" evidence="1">
    <location>
        <begin position="107"/>
        <end position="119"/>
    </location>
</feature>
<feature type="region of interest" description="Disordered" evidence="1">
    <location>
        <begin position="137"/>
        <end position="239"/>
    </location>
</feature>